<evidence type="ECO:0000313" key="2">
    <source>
        <dbReference type="Proteomes" id="UP001230253"/>
    </source>
</evidence>
<keyword evidence="2" id="KW-1185">Reference proteome</keyword>
<dbReference type="EMBL" id="JAUSUK010000001">
    <property type="protein sequence ID" value="MDQ0324521.1"/>
    <property type="molecule type" value="Genomic_DNA"/>
</dbReference>
<gene>
    <name evidence="1" type="ORF">J2R99_000370</name>
</gene>
<protein>
    <submittedName>
        <fullName evidence="1">Lambda family phage tail tape measure protein</fullName>
    </submittedName>
</protein>
<accession>A0ABU0C1Z0</accession>
<sequence length="201" mass="19993">MMADDFDFGSDELSGSATALSATLGDLQHLADGFGRSMTSAFRQAAVEGRRFDSVLKSLALGLSGRALTAALSPIAGGLSGALTSVFGSLLGGSFVGGFAKGGVFAGGKVTPFASGGVVAAPSYFQTGSGIGLMGEAGAEAILPLRRGADGRLGVAAAGAGAQPVHVTFNVTTQDAASFRRSEAEMTAMLARAVSRGRRGL</sequence>
<organism evidence="1 2">
    <name type="scientific">Rhodopseudomonas julia</name>
    <dbReference type="NCBI Taxonomy" id="200617"/>
    <lineage>
        <taxon>Bacteria</taxon>
        <taxon>Pseudomonadati</taxon>
        <taxon>Pseudomonadota</taxon>
        <taxon>Alphaproteobacteria</taxon>
        <taxon>Hyphomicrobiales</taxon>
        <taxon>Nitrobacteraceae</taxon>
        <taxon>Rhodopseudomonas</taxon>
    </lineage>
</organism>
<reference evidence="1 2" key="1">
    <citation type="submission" date="2023-07" db="EMBL/GenBank/DDBJ databases">
        <title>Genomic Encyclopedia of Type Strains, Phase IV (KMG-IV): sequencing the most valuable type-strain genomes for metagenomic binning, comparative biology and taxonomic classification.</title>
        <authorList>
            <person name="Goeker M."/>
        </authorList>
    </citation>
    <scope>NUCLEOTIDE SEQUENCE [LARGE SCALE GENOMIC DNA]</scope>
    <source>
        <strain evidence="1 2">DSM 11549</strain>
    </source>
</reference>
<proteinExistence type="predicted"/>
<comment type="caution">
    <text evidence="1">The sequence shown here is derived from an EMBL/GenBank/DDBJ whole genome shotgun (WGS) entry which is preliminary data.</text>
</comment>
<name>A0ABU0C1Z0_9BRAD</name>
<evidence type="ECO:0000313" key="1">
    <source>
        <dbReference type="EMBL" id="MDQ0324521.1"/>
    </source>
</evidence>
<dbReference type="Proteomes" id="UP001230253">
    <property type="component" value="Unassembled WGS sequence"/>
</dbReference>